<name>A0A9P6K5V5_9FUNG</name>
<gene>
    <name evidence="2" type="ORF">EC957_007888</name>
</gene>
<evidence type="ECO:0000313" key="2">
    <source>
        <dbReference type="EMBL" id="KAF9547723.1"/>
    </source>
</evidence>
<dbReference type="AlphaFoldDB" id="A0A9P6K5V5"/>
<protein>
    <submittedName>
        <fullName evidence="2">Uncharacterized protein</fullName>
    </submittedName>
</protein>
<keyword evidence="3" id="KW-1185">Reference proteome</keyword>
<sequence length="339" mass="37788">MKRLRRLKLNLSNRGGPTTDIFNHGKRGDALAEILTSGTLQAVSFHQVEWFFTKSSTFAALKRNNLSEIHLEANFEPKTHTQKLKNLLHRCSKLEVLELWCSDGHFGDTIDIVKSIFQGQDTLRFLHLNSPHFKAAFDRAYFDSQADALPPRIKFAANPSRSAEMRVLHRFGSLIHTFAIGDTTTDEEIVILRDRIQQQDSKLGRIDIVICPSISRLTNIDILQSVILAINNPAAANRASKRTGSPDKQLDRSAGTSTNSGVACSVAFKSSEILTDRWAHFVGTVFPYLISLELEMSDSSTPYPYGIGQELSALKAYTSRGTERVLSSLKAQELIQIVS</sequence>
<evidence type="ECO:0000256" key="1">
    <source>
        <dbReference type="SAM" id="MobiDB-lite"/>
    </source>
</evidence>
<comment type="caution">
    <text evidence="2">The sequence shown here is derived from an EMBL/GenBank/DDBJ whole genome shotgun (WGS) entry which is preliminary data.</text>
</comment>
<evidence type="ECO:0000313" key="3">
    <source>
        <dbReference type="Proteomes" id="UP000723463"/>
    </source>
</evidence>
<accession>A0A9P6K5V5</accession>
<proteinExistence type="predicted"/>
<dbReference type="EMBL" id="JAAAXW010000038">
    <property type="protein sequence ID" value="KAF9547723.1"/>
    <property type="molecule type" value="Genomic_DNA"/>
</dbReference>
<reference evidence="2" key="1">
    <citation type="journal article" date="2020" name="Fungal Divers.">
        <title>Resolving the Mortierellaceae phylogeny through synthesis of multi-gene phylogenetics and phylogenomics.</title>
        <authorList>
            <person name="Vandepol N."/>
            <person name="Liber J."/>
            <person name="Desiro A."/>
            <person name="Na H."/>
            <person name="Kennedy M."/>
            <person name="Barry K."/>
            <person name="Grigoriev I.V."/>
            <person name="Miller A.N."/>
            <person name="O'Donnell K."/>
            <person name="Stajich J.E."/>
            <person name="Bonito G."/>
        </authorList>
    </citation>
    <scope>NUCLEOTIDE SEQUENCE</scope>
    <source>
        <strain evidence="2">NRRL 2591</strain>
    </source>
</reference>
<organism evidence="2 3">
    <name type="scientific">Mortierella hygrophila</name>
    <dbReference type="NCBI Taxonomy" id="979708"/>
    <lineage>
        <taxon>Eukaryota</taxon>
        <taxon>Fungi</taxon>
        <taxon>Fungi incertae sedis</taxon>
        <taxon>Mucoromycota</taxon>
        <taxon>Mortierellomycotina</taxon>
        <taxon>Mortierellomycetes</taxon>
        <taxon>Mortierellales</taxon>
        <taxon>Mortierellaceae</taxon>
        <taxon>Mortierella</taxon>
    </lineage>
</organism>
<feature type="region of interest" description="Disordered" evidence="1">
    <location>
        <begin position="238"/>
        <end position="260"/>
    </location>
</feature>
<dbReference type="Proteomes" id="UP000723463">
    <property type="component" value="Unassembled WGS sequence"/>
</dbReference>